<dbReference type="SUPFAM" id="SSF56112">
    <property type="entry name" value="Protein kinase-like (PK-like)"/>
    <property type="match status" value="1"/>
</dbReference>
<dbReference type="InterPro" id="IPR008271">
    <property type="entry name" value="Ser/Thr_kinase_AS"/>
</dbReference>
<evidence type="ECO:0000256" key="2">
    <source>
        <dbReference type="ARBA" id="ARBA00012425"/>
    </source>
</evidence>
<feature type="compositionally biased region" description="Basic and acidic residues" evidence="10">
    <location>
        <begin position="111"/>
        <end position="134"/>
    </location>
</feature>
<sequence>MQITVSSSPLSLEEKEEQLRNRLLAKTRQRLEEPDAKVRPSRDDEAEEEEDVELFQVQPKEKRVERPRITYTDRDRDRKDKERSKVREKDHDRRERSAERRRAEHTKHGSRHSDRRLGERPRSDRRHEDREGFIAKHRKREKEKEKERGRDKERRDRDKEKDKDRKRTKRSRTKSPGEADDEKRPKLEEVVDKIEIKDDPQFANRSPSYEQVDEEMGDAEQRDTDDEKARKPGYSKFDSDSENEDEKRGYGDFDSPGRSPVILRDSDDDLVTAQDIEDEDEQDEEFAFDPTLIPFDELTDEQKARLSPFTLKDLETRWQKTLIRQLPIYYAGIMGCRNVREYDCMNKVEEGTFGVVYRAKCRRTEEVVALKRLKMEKERDGFPITSLREINMLLKSGSHPNIVNVREIVIGDNVDKIFLVMEFVEHDLKSLMDTMKRRNKFFEVGHVKTLLKQLLSGLDHMHNLWILHRDLKTSNLLMTHNGILKIADFGLAREYGDPLEPYTEIVVTLWYRAPELLLGAKLYSTPIDMWSVGCIMAEFIRLKPLWAGSGEPDQLRKIFMDCGTPQVDKWPGIEQLENWKKLQFEHFPYNQLRKKFDSQMLNQTAWELLNSMLTYNPDKRYTATQALKSAWFKEEPLPIPSEQFPTFPAKSEGGRGPPKKVEPEAPRGHVELDENTKDLLAGLNIPMKAAASSSGFALKFDKTRF</sequence>
<evidence type="ECO:0000256" key="10">
    <source>
        <dbReference type="SAM" id="MobiDB-lite"/>
    </source>
</evidence>
<dbReference type="GO" id="GO:0007346">
    <property type="term" value="P:regulation of mitotic cell cycle"/>
    <property type="evidence" value="ECO:0007669"/>
    <property type="project" value="TreeGrafter"/>
</dbReference>
<evidence type="ECO:0000256" key="6">
    <source>
        <dbReference type="ARBA" id="ARBA00022777"/>
    </source>
</evidence>
<dbReference type="GO" id="GO:0005737">
    <property type="term" value="C:cytoplasm"/>
    <property type="evidence" value="ECO:0007669"/>
    <property type="project" value="UniProtKB-ARBA"/>
</dbReference>
<feature type="region of interest" description="Disordered" evidence="10">
    <location>
        <begin position="642"/>
        <end position="673"/>
    </location>
</feature>
<feature type="compositionally biased region" description="Basic and acidic residues" evidence="10">
    <location>
        <begin position="659"/>
        <end position="673"/>
    </location>
</feature>
<feature type="domain" description="Protein kinase" evidence="11">
    <location>
        <begin position="342"/>
        <end position="632"/>
    </location>
</feature>
<evidence type="ECO:0000256" key="5">
    <source>
        <dbReference type="ARBA" id="ARBA00022741"/>
    </source>
</evidence>
<dbReference type="AlphaFoldDB" id="A0AA36DH04"/>
<dbReference type="GO" id="GO:0004693">
    <property type="term" value="F:cyclin-dependent protein serine/threonine kinase activity"/>
    <property type="evidence" value="ECO:0007669"/>
    <property type="project" value="UniProtKB-EC"/>
</dbReference>
<keyword evidence="7" id="KW-0067">ATP-binding</keyword>
<dbReference type="SMART" id="SM00220">
    <property type="entry name" value="S_TKc"/>
    <property type="match status" value="1"/>
</dbReference>
<comment type="similarity">
    <text evidence="1">Belongs to the protein kinase superfamily. CMGC Ser/Thr protein kinase family. CDC2/CDKX subfamily.</text>
</comment>
<comment type="caution">
    <text evidence="12">The sequence shown here is derived from an EMBL/GenBank/DDBJ whole genome shotgun (WGS) entry which is preliminary data.</text>
</comment>
<dbReference type="FunFam" id="1.10.510.10:FF:000533">
    <property type="entry name" value="cyclin-dependent kinase 10"/>
    <property type="match status" value="1"/>
</dbReference>
<dbReference type="InterPro" id="IPR045267">
    <property type="entry name" value="CDK11/PITSLRE_STKc"/>
</dbReference>
<dbReference type="PANTHER" id="PTHR24056">
    <property type="entry name" value="CELL DIVISION PROTEIN KINASE"/>
    <property type="match status" value="1"/>
</dbReference>
<evidence type="ECO:0000256" key="4">
    <source>
        <dbReference type="ARBA" id="ARBA00022679"/>
    </source>
</evidence>
<feature type="compositionally biased region" description="Basic and acidic residues" evidence="10">
    <location>
        <begin position="219"/>
        <end position="230"/>
    </location>
</feature>
<feature type="compositionally biased region" description="Basic and acidic residues" evidence="10">
    <location>
        <begin position="142"/>
        <end position="165"/>
    </location>
</feature>
<dbReference type="GO" id="GO:0040019">
    <property type="term" value="P:positive regulation of embryonic development"/>
    <property type="evidence" value="ECO:0007669"/>
    <property type="project" value="UniProtKB-ARBA"/>
</dbReference>
<dbReference type="Proteomes" id="UP001177023">
    <property type="component" value="Unassembled WGS sequence"/>
</dbReference>
<keyword evidence="13" id="KW-1185">Reference proteome</keyword>
<protein>
    <recommendedName>
        <fullName evidence="2">cyclin-dependent kinase</fullName>
        <ecNumber evidence="2">2.7.11.22</ecNumber>
    </recommendedName>
</protein>
<feature type="compositionally biased region" description="Acidic residues" evidence="10">
    <location>
        <begin position="44"/>
        <end position="53"/>
    </location>
</feature>
<evidence type="ECO:0000256" key="7">
    <source>
        <dbReference type="ARBA" id="ARBA00022840"/>
    </source>
</evidence>
<proteinExistence type="inferred from homology"/>
<dbReference type="FunFam" id="3.30.200.20:FF:000054">
    <property type="entry name" value="Cyclin-dependent kinase 11B"/>
    <property type="match status" value="1"/>
</dbReference>
<dbReference type="PANTHER" id="PTHR24056:SF107">
    <property type="entry name" value="CYCLIN-DEPENDENT KINASE 11A-RELATED"/>
    <property type="match status" value="1"/>
</dbReference>
<evidence type="ECO:0000313" key="13">
    <source>
        <dbReference type="Proteomes" id="UP001177023"/>
    </source>
</evidence>
<name>A0AA36DH04_9BILA</name>
<dbReference type="GO" id="GO:0005634">
    <property type="term" value="C:nucleus"/>
    <property type="evidence" value="ECO:0007669"/>
    <property type="project" value="TreeGrafter"/>
</dbReference>
<dbReference type="EMBL" id="CATQJA010002709">
    <property type="protein sequence ID" value="CAJ0586572.1"/>
    <property type="molecule type" value="Genomic_DNA"/>
</dbReference>
<dbReference type="GO" id="GO:0005524">
    <property type="term" value="F:ATP binding"/>
    <property type="evidence" value="ECO:0007669"/>
    <property type="project" value="UniProtKB-KW"/>
</dbReference>
<gene>
    <name evidence="12" type="ORF">MSPICULIGERA_LOCUS24573</name>
</gene>
<keyword evidence="6" id="KW-0418">Kinase</keyword>
<feature type="non-terminal residue" evidence="12">
    <location>
        <position position="705"/>
    </location>
</feature>
<dbReference type="PROSITE" id="PS00108">
    <property type="entry name" value="PROTEIN_KINASE_ST"/>
    <property type="match status" value="1"/>
</dbReference>
<dbReference type="CDD" id="cd07843">
    <property type="entry name" value="STKc_CDC2L1"/>
    <property type="match status" value="1"/>
</dbReference>
<feature type="region of interest" description="Disordered" evidence="10">
    <location>
        <begin position="23"/>
        <end position="263"/>
    </location>
</feature>
<feature type="compositionally biased region" description="Basic and acidic residues" evidence="10">
    <location>
        <begin position="175"/>
        <end position="200"/>
    </location>
</feature>
<keyword evidence="4" id="KW-0808">Transferase</keyword>
<dbReference type="Gene3D" id="3.30.200.20">
    <property type="entry name" value="Phosphorylase Kinase, domain 1"/>
    <property type="match status" value="1"/>
</dbReference>
<keyword evidence="3" id="KW-0723">Serine/threonine-protein kinase</keyword>
<evidence type="ECO:0000313" key="12">
    <source>
        <dbReference type="EMBL" id="CAJ0586572.1"/>
    </source>
</evidence>
<comment type="catalytic activity">
    <reaction evidence="9">
        <text>L-seryl-[protein] + ATP = O-phospho-L-seryl-[protein] + ADP + H(+)</text>
        <dbReference type="Rhea" id="RHEA:17989"/>
        <dbReference type="Rhea" id="RHEA-COMP:9863"/>
        <dbReference type="Rhea" id="RHEA-COMP:11604"/>
        <dbReference type="ChEBI" id="CHEBI:15378"/>
        <dbReference type="ChEBI" id="CHEBI:29999"/>
        <dbReference type="ChEBI" id="CHEBI:30616"/>
        <dbReference type="ChEBI" id="CHEBI:83421"/>
        <dbReference type="ChEBI" id="CHEBI:456216"/>
        <dbReference type="EC" id="2.7.11.22"/>
    </reaction>
</comment>
<dbReference type="InterPro" id="IPR000719">
    <property type="entry name" value="Prot_kinase_dom"/>
</dbReference>
<dbReference type="PROSITE" id="PS50011">
    <property type="entry name" value="PROTEIN_KINASE_DOM"/>
    <property type="match status" value="1"/>
</dbReference>
<evidence type="ECO:0000256" key="1">
    <source>
        <dbReference type="ARBA" id="ARBA00006485"/>
    </source>
</evidence>
<accession>A0AA36DH04</accession>
<evidence type="ECO:0000256" key="3">
    <source>
        <dbReference type="ARBA" id="ARBA00022527"/>
    </source>
</evidence>
<evidence type="ECO:0000256" key="8">
    <source>
        <dbReference type="ARBA" id="ARBA00047811"/>
    </source>
</evidence>
<comment type="catalytic activity">
    <reaction evidence="8">
        <text>L-threonyl-[protein] + ATP = O-phospho-L-threonyl-[protein] + ADP + H(+)</text>
        <dbReference type="Rhea" id="RHEA:46608"/>
        <dbReference type="Rhea" id="RHEA-COMP:11060"/>
        <dbReference type="Rhea" id="RHEA-COMP:11605"/>
        <dbReference type="ChEBI" id="CHEBI:15378"/>
        <dbReference type="ChEBI" id="CHEBI:30013"/>
        <dbReference type="ChEBI" id="CHEBI:30616"/>
        <dbReference type="ChEBI" id="CHEBI:61977"/>
        <dbReference type="ChEBI" id="CHEBI:456216"/>
        <dbReference type="EC" id="2.7.11.22"/>
    </reaction>
</comment>
<evidence type="ECO:0000259" key="11">
    <source>
        <dbReference type="PROSITE" id="PS50011"/>
    </source>
</evidence>
<keyword evidence="5" id="KW-0547">Nucleotide-binding</keyword>
<organism evidence="12 13">
    <name type="scientific">Mesorhabditis spiculigera</name>
    <dbReference type="NCBI Taxonomy" id="96644"/>
    <lineage>
        <taxon>Eukaryota</taxon>
        <taxon>Metazoa</taxon>
        <taxon>Ecdysozoa</taxon>
        <taxon>Nematoda</taxon>
        <taxon>Chromadorea</taxon>
        <taxon>Rhabditida</taxon>
        <taxon>Rhabditina</taxon>
        <taxon>Rhabditomorpha</taxon>
        <taxon>Rhabditoidea</taxon>
        <taxon>Rhabditidae</taxon>
        <taxon>Mesorhabditinae</taxon>
        <taxon>Mesorhabditis</taxon>
    </lineage>
</organism>
<dbReference type="InterPro" id="IPR050108">
    <property type="entry name" value="CDK"/>
</dbReference>
<dbReference type="Gene3D" id="1.10.510.10">
    <property type="entry name" value="Transferase(Phosphotransferase) domain 1"/>
    <property type="match status" value="1"/>
</dbReference>
<evidence type="ECO:0000256" key="9">
    <source>
        <dbReference type="ARBA" id="ARBA00048367"/>
    </source>
</evidence>
<reference evidence="12" key="1">
    <citation type="submission" date="2023-06" db="EMBL/GenBank/DDBJ databases">
        <authorList>
            <person name="Delattre M."/>
        </authorList>
    </citation>
    <scope>NUCLEOTIDE SEQUENCE</scope>
    <source>
        <strain evidence="12">AF72</strain>
    </source>
</reference>
<dbReference type="Pfam" id="PF00069">
    <property type="entry name" value="Pkinase"/>
    <property type="match status" value="1"/>
</dbReference>
<dbReference type="InterPro" id="IPR011009">
    <property type="entry name" value="Kinase-like_dom_sf"/>
</dbReference>
<feature type="compositionally biased region" description="Basic and acidic residues" evidence="10">
    <location>
        <begin position="29"/>
        <end position="43"/>
    </location>
</feature>
<feature type="compositionally biased region" description="Basic and acidic residues" evidence="10">
    <location>
        <begin position="59"/>
        <end position="102"/>
    </location>
</feature>
<dbReference type="EC" id="2.7.11.22" evidence="2"/>